<evidence type="ECO:0000256" key="1">
    <source>
        <dbReference type="SAM" id="MobiDB-lite"/>
    </source>
</evidence>
<feature type="region of interest" description="Disordered" evidence="1">
    <location>
        <begin position="373"/>
        <end position="406"/>
    </location>
</feature>
<reference evidence="2" key="1">
    <citation type="submission" date="2020-03" db="EMBL/GenBank/DDBJ databases">
        <title>Draft Genome Sequence of Cylindrodendrum hubeiense.</title>
        <authorList>
            <person name="Buettner E."/>
            <person name="Kellner H."/>
        </authorList>
    </citation>
    <scope>NUCLEOTIDE SEQUENCE</scope>
    <source>
        <strain evidence="2">IHI 201604</strain>
    </source>
</reference>
<dbReference type="AlphaFoldDB" id="A0A9P5LMH4"/>
<accession>A0A9P5LMH4</accession>
<organism evidence="2 3">
    <name type="scientific">Cylindrodendrum hubeiense</name>
    <dbReference type="NCBI Taxonomy" id="595255"/>
    <lineage>
        <taxon>Eukaryota</taxon>
        <taxon>Fungi</taxon>
        <taxon>Dikarya</taxon>
        <taxon>Ascomycota</taxon>
        <taxon>Pezizomycotina</taxon>
        <taxon>Sordariomycetes</taxon>
        <taxon>Hypocreomycetidae</taxon>
        <taxon>Hypocreales</taxon>
        <taxon>Nectriaceae</taxon>
        <taxon>Cylindrodendrum</taxon>
    </lineage>
</organism>
<dbReference type="Proteomes" id="UP000722485">
    <property type="component" value="Unassembled WGS sequence"/>
</dbReference>
<comment type="caution">
    <text evidence="2">The sequence shown here is derived from an EMBL/GenBank/DDBJ whole genome shotgun (WGS) entry which is preliminary data.</text>
</comment>
<proteinExistence type="predicted"/>
<dbReference type="OrthoDB" id="5140724at2759"/>
<protein>
    <submittedName>
        <fullName evidence="2">Uncharacterized protein</fullName>
    </submittedName>
</protein>
<gene>
    <name evidence="2" type="ORF">G7Z17_g1032</name>
</gene>
<evidence type="ECO:0000313" key="3">
    <source>
        <dbReference type="Proteomes" id="UP000722485"/>
    </source>
</evidence>
<sequence>MGRFISKQPEYSKTIVILEWESGAQTTSPRFQFWTLDYTNSAQLRPLPIPVAAPDRINELEPRQSKTETDGQKSRIHLPPLLAYDTVSSSITIHNLLAGENVDVDFSRWGPGIHLSEVQPMQRLFEGAPSGLSDAKYFSPIGSIESETWQDSTDRHSSSGLFTAIAIDNGDGTVDIKYRMKKLGRNAFSPLRTAEAYKAHEQTIRTVVRPESSDSAGWSPSPSSIPVHICSIGSRMRYLLLITVCQNKAKTKNLLSLHMMSDQMAFSEASSMTEPNEDRGLRWQLQTFELPLHVSNVSPVVLNIDRIAYLFIFYFVDGALHYARMKYAGSGSFTDFVDKIPCFASAVEEPRKSAHTQVTSTITRSRWSLLPSMSSRAEDTHSTLSVDQDGKEPHGEPLPSAADGSQPYLLTTSRSIWIFYEGRDKDAKYVRHQVPSDVDNFGDGWEAASWPAKPHTADAPRHFIPVVVAGDFMAMR</sequence>
<name>A0A9P5LMH4_9HYPO</name>
<dbReference type="EMBL" id="JAANBB010000008">
    <property type="protein sequence ID" value="KAF7556963.1"/>
    <property type="molecule type" value="Genomic_DNA"/>
</dbReference>
<keyword evidence="3" id="KW-1185">Reference proteome</keyword>
<evidence type="ECO:0000313" key="2">
    <source>
        <dbReference type="EMBL" id="KAF7556963.1"/>
    </source>
</evidence>